<keyword evidence="11 17" id="KW-0460">Magnesium</keyword>
<dbReference type="SUPFAM" id="SSF100879">
    <property type="entry name" value="Lesion bypass DNA polymerase (Y-family), little finger domain"/>
    <property type="match status" value="1"/>
</dbReference>
<dbReference type="InterPro" id="IPR043502">
    <property type="entry name" value="DNA/RNA_pol_sf"/>
</dbReference>
<comment type="function">
    <text evidence="15 17">Poorly processive, error-prone DNA polymerase involved in untargeted mutagenesis. Copies undamaged DNA at stalled replication forks, which arise in vivo from mismatched or misaligned primer ends. These misaligned primers can be extended by PolIV. Exhibits no 3'-5' exonuclease (proofreading) activity. May be involved in translesional synthesis, in conjunction with the beta clamp from PolIII.</text>
</comment>
<dbReference type="GO" id="GO:0006261">
    <property type="term" value="P:DNA-templated DNA replication"/>
    <property type="evidence" value="ECO:0007669"/>
    <property type="project" value="UniProtKB-UniRule"/>
</dbReference>
<dbReference type="CDD" id="cd03586">
    <property type="entry name" value="PolY_Pol_IV_kappa"/>
    <property type="match status" value="1"/>
</dbReference>
<comment type="similarity">
    <text evidence="2 17">Belongs to the DNA polymerase type-Y family.</text>
</comment>
<dbReference type="Gene3D" id="1.10.150.20">
    <property type="entry name" value="5' to 3' exonuclease, C-terminal subdomain"/>
    <property type="match status" value="1"/>
</dbReference>
<evidence type="ECO:0000256" key="7">
    <source>
        <dbReference type="ARBA" id="ARBA00022695"/>
    </source>
</evidence>
<evidence type="ECO:0000259" key="19">
    <source>
        <dbReference type="PROSITE" id="PS50173"/>
    </source>
</evidence>
<dbReference type="Gene3D" id="3.30.1490.100">
    <property type="entry name" value="DNA polymerase, Y-family, little finger domain"/>
    <property type="match status" value="1"/>
</dbReference>
<dbReference type="HAMAP" id="MF_01113">
    <property type="entry name" value="DNApol_IV"/>
    <property type="match status" value="1"/>
</dbReference>
<evidence type="ECO:0000256" key="13">
    <source>
        <dbReference type="ARBA" id="ARBA00023125"/>
    </source>
</evidence>
<dbReference type="GO" id="GO:0003684">
    <property type="term" value="F:damaged DNA binding"/>
    <property type="evidence" value="ECO:0007669"/>
    <property type="project" value="InterPro"/>
</dbReference>
<dbReference type="InterPro" id="IPR043128">
    <property type="entry name" value="Rev_trsase/Diguanyl_cyclase"/>
</dbReference>
<dbReference type="PANTHER" id="PTHR11076">
    <property type="entry name" value="DNA REPAIR POLYMERASE UMUC / TRANSFERASE FAMILY MEMBER"/>
    <property type="match status" value="1"/>
</dbReference>
<evidence type="ECO:0000256" key="6">
    <source>
        <dbReference type="ARBA" id="ARBA00022679"/>
    </source>
</evidence>
<dbReference type="InterPro" id="IPR022880">
    <property type="entry name" value="DNApol_IV"/>
</dbReference>
<evidence type="ECO:0000256" key="9">
    <source>
        <dbReference type="ARBA" id="ARBA00022723"/>
    </source>
</evidence>
<feature type="binding site" evidence="17">
    <location>
        <position position="134"/>
    </location>
    <ligand>
        <name>Mg(2+)</name>
        <dbReference type="ChEBI" id="CHEBI:18420"/>
    </ligand>
</feature>
<dbReference type="PROSITE" id="PS50173">
    <property type="entry name" value="UMUC"/>
    <property type="match status" value="1"/>
</dbReference>
<evidence type="ECO:0000256" key="15">
    <source>
        <dbReference type="ARBA" id="ARBA00025589"/>
    </source>
</evidence>
<evidence type="ECO:0000256" key="10">
    <source>
        <dbReference type="ARBA" id="ARBA00022763"/>
    </source>
</evidence>
<evidence type="ECO:0000313" key="21">
    <source>
        <dbReference type="Proteomes" id="UP000809337"/>
    </source>
</evidence>
<dbReference type="Pfam" id="PF11799">
    <property type="entry name" value="IMS_C"/>
    <property type="match status" value="1"/>
</dbReference>
<dbReference type="GO" id="GO:0009432">
    <property type="term" value="P:SOS response"/>
    <property type="evidence" value="ECO:0007669"/>
    <property type="project" value="TreeGrafter"/>
</dbReference>
<dbReference type="EC" id="2.7.7.7" evidence="17"/>
<feature type="region of interest" description="Disordered" evidence="18">
    <location>
        <begin position="378"/>
        <end position="397"/>
    </location>
</feature>
<evidence type="ECO:0000256" key="17">
    <source>
        <dbReference type="HAMAP-Rule" id="MF_01113"/>
    </source>
</evidence>
<comment type="cofactor">
    <cofactor evidence="17">
        <name>Mg(2+)</name>
        <dbReference type="ChEBI" id="CHEBI:18420"/>
    </cofactor>
    <text evidence="17">Binds 2 magnesium ions per subunit.</text>
</comment>
<dbReference type="NCBIfam" id="NF002677">
    <property type="entry name" value="PRK02406.1"/>
    <property type="match status" value="1"/>
</dbReference>
<dbReference type="EMBL" id="JAFBWN010000001">
    <property type="protein sequence ID" value="MBM2353434.1"/>
    <property type="molecule type" value="Genomic_DNA"/>
</dbReference>
<dbReference type="FunFam" id="3.30.1490.100:FF:000004">
    <property type="entry name" value="DNA polymerase IV"/>
    <property type="match status" value="1"/>
</dbReference>
<keyword evidence="8 17" id="KW-0235">DNA replication</keyword>
<reference evidence="20" key="1">
    <citation type="submission" date="2021-01" db="EMBL/GenBank/DDBJ databases">
        <title>Diatom-associated Roseobacters Show Island Model of Population Structure.</title>
        <authorList>
            <person name="Qu L."/>
            <person name="Feng X."/>
            <person name="Chen Y."/>
            <person name="Li L."/>
            <person name="Wang X."/>
            <person name="Hu Z."/>
            <person name="Wang H."/>
            <person name="Luo H."/>
        </authorList>
    </citation>
    <scope>NUCLEOTIDE SEQUENCE</scope>
    <source>
        <strain evidence="20">SM26-45</strain>
    </source>
</reference>
<proteinExistence type="inferred from homology"/>
<organism evidence="20 21">
    <name type="scientific">Pseudosulfitobacter pseudonitzschiae</name>
    <dbReference type="NCBI Taxonomy" id="1402135"/>
    <lineage>
        <taxon>Bacteria</taxon>
        <taxon>Pseudomonadati</taxon>
        <taxon>Pseudomonadota</taxon>
        <taxon>Alphaproteobacteria</taxon>
        <taxon>Rhodobacterales</taxon>
        <taxon>Roseobacteraceae</taxon>
        <taxon>Pseudosulfitobacter</taxon>
    </lineage>
</organism>
<dbReference type="PANTHER" id="PTHR11076:SF33">
    <property type="entry name" value="DNA POLYMERASE KAPPA"/>
    <property type="match status" value="1"/>
</dbReference>
<dbReference type="SUPFAM" id="SSF56672">
    <property type="entry name" value="DNA/RNA polymerases"/>
    <property type="match status" value="1"/>
</dbReference>
<evidence type="ECO:0000256" key="12">
    <source>
        <dbReference type="ARBA" id="ARBA00022932"/>
    </source>
</evidence>
<keyword evidence="4 17" id="KW-0515">Mutator protein</keyword>
<protein>
    <recommendedName>
        <fullName evidence="17">DNA polymerase IV</fullName>
        <shortName evidence="17">Pol IV</shortName>
        <ecNumber evidence="17">2.7.7.7</ecNumber>
    </recommendedName>
</protein>
<gene>
    <name evidence="17" type="primary">dinB</name>
    <name evidence="20" type="ORF">JQX14_02710</name>
</gene>
<dbReference type="AlphaFoldDB" id="A0A9Q2NXU0"/>
<evidence type="ECO:0000256" key="16">
    <source>
        <dbReference type="ARBA" id="ARBA00049244"/>
    </source>
</evidence>
<evidence type="ECO:0000256" key="4">
    <source>
        <dbReference type="ARBA" id="ARBA00022457"/>
    </source>
</evidence>
<comment type="subunit">
    <text evidence="3 17">Monomer.</text>
</comment>
<dbReference type="GO" id="GO:0005829">
    <property type="term" value="C:cytosol"/>
    <property type="evidence" value="ECO:0007669"/>
    <property type="project" value="TreeGrafter"/>
</dbReference>
<keyword evidence="13 17" id="KW-0238">DNA-binding</keyword>
<dbReference type="InterPro" id="IPR017961">
    <property type="entry name" value="DNA_pol_Y-fam_little_finger"/>
</dbReference>
<name>A0A9Q2NXU0_9RHOB</name>
<feature type="active site" evidence="17">
    <location>
        <position position="135"/>
    </location>
</feature>
<evidence type="ECO:0000256" key="3">
    <source>
        <dbReference type="ARBA" id="ARBA00011245"/>
    </source>
</evidence>
<dbReference type="FunFam" id="3.40.1170.60:FF:000001">
    <property type="entry name" value="DNA polymerase IV"/>
    <property type="match status" value="1"/>
</dbReference>
<evidence type="ECO:0000256" key="11">
    <source>
        <dbReference type="ARBA" id="ARBA00022842"/>
    </source>
</evidence>
<dbReference type="GO" id="GO:0006281">
    <property type="term" value="P:DNA repair"/>
    <property type="evidence" value="ECO:0007669"/>
    <property type="project" value="UniProtKB-UniRule"/>
</dbReference>
<keyword evidence="5 17" id="KW-0963">Cytoplasm</keyword>
<dbReference type="GO" id="GO:0000287">
    <property type="term" value="F:magnesium ion binding"/>
    <property type="evidence" value="ECO:0007669"/>
    <property type="project" value="UniProtKB-UniRule"/>
</dbReference>
<comment type="catalytic activity">
    <reaction evidence="16 17">
        <text>DNA(n) + a 2'-deoxyribonucleoside 5'-triphosphate = DNA(n+1) + diphosphate</text>
        <dbReference type="Rhea" id="RHEA:22508"/>
        <dbReference type="Rhea" id="RHEA-COMP:17339"/>
        <dbReference type="Rhea" id="RHEA-COMP:17340"/>
        <dbReference type="ChEBI" id="CHEBI:33019"/>
        <dbReference type="ChEBI" id="CHEBI:61560"/>
        <dbReference type="ChEBI" id="CHEBI:173112"/>
        <dbReference type="EC" id="2.7.7.7"/>
    </reaction>
</comment>
<dbReference type="InterPro" id="IPR050116">
    <property type="entry name" value="DNA_polymerase-Y"/>
</dbReference>
<accession>A0A9Q2NXU0</accession>
<evidence type="ECO:0000313" key="20">
    <source>
        <dbReference type="EMBL" id="MBM2353434.1"/>
    </source>
</evidence>
<evidence type="ECO:0000256" key="14">
    <source>
        <dbReference type="ARBA" id="ARBA00023204"/>
    </source>
</evidence>
<dbReference type="InterPro" id="IPR001126">
    <property type="entry name" value="UmuC"/>
</dbReference>
<evidence type="ECO:0000256" key="1">
    <source>
        <dbReference type="ARBA" id="ARBA00004496"/>
    </source>
</evidence>
<keyword evidence="6 17" id="KW-0808">Transferase</keyword>
<dbReference type="Proteomes" id="UP000809337">
    <property type="component" value="Unassembled WGS sequence"/>
</dbReference>
<feature type="domain" description="UmuC" evidence="19">
    <location>
        <begin position="37"/>
        <end position="217"/>
    </location>
</feature>
<comment type="caution">
    <text evidence="20">The sequence shown here is derived from an EMBL/GenBank/DDBJ whole genome shotgun (WGS) entry which is preliminary data.</text>
</comment>
<dbReference type="RefSeq" id="WP_028955267.1">
    <property type="nucleotide sequence ID" value="NZ_JAJNGX010000001.1"/>
</dbReference>
<evidence type="ECO:0000256" key="8">
    <source>
        <dbReference type="ARBA" id="ARBA00022705"/>
    </source>
</evidence>
<dbReference type="InterPro" id="IPR036775">
    <property type="entry name" value="DNA_pol_Y-fam_lit_finger_sf"/>
</dbReference>
<dbReference type="NCBIfam" id="NF002751">
    <property type="entry name" value="PRK02794.1"/>
    <property type="match status" value="1"/>
</dbReference>
<dbReference type="GO" id="GO:0042276">
    <property type="term" value="P:error-prone translesion synthesis"/>
    <property type="evidence" value="ECO:0007669"/>
    <property type="project" value="TreeGrafter"/>
</dbReference>
<dbReference type="Gene3D" id="3.40.1170.60">
    <property type="match status" value="1"/>
</dbReference>
<keyword evidence="10 17" id="KW-0227">DNA damage</keyword>
<feature type="site" description="Substrate discrimination" evidence="17">
    <location>
        <position position="46"/>
    </location>
</feature>
<dbReference type="GO" id="GO:0003887">
    <property type="term" value="F:DNA-directed DNA polymerase activity"/>
    <property type="evidence" value="ECO:0007669"/>
    <property type="project" value="UniProtKB-UniRule"/>
</dbReference>
<feature type="binding site" evidence="17">
    <location>
        <position position="41"/>
    </location>
    <ligand>
        <name>Mg(2+)</name>
        <dbReference type="ChEBI" id="CHEBI:18420"/>
    </ligand>
</feature>
<keyword evidence="14 17" id="KW-0234">DNA repair</keyword>
<comment type="subcellular location">
    <subcellularLocation>
        <location evidence="1 17">Cytoplasm</location>
    </subcellularLocation>
</comment>
<keyword evidence="12 17" id="KW-0239">DNA-directed DNA polymerase</keyword>
<evidence type="ECO:0000256" key="2">
    <source>
        <dbReference type="ARBA" id="ARBA00010945"/>
    </source>
</evidence>
<sequence length="417" mass="45876">MPALCRDCLHQFDTARRCPACASPRVVSHPELNSLSIAHMDCDAFYASVEKRDNPALEGKPLIIGGGRRGVVSTACYVARIRGVRSAMPMFQALKLCPDAIIVKPRMAAYVDASRAIRAMMEDLTPAIQPLSLDEAFMDLSGTQRMHGAPPAVMLARLIKRMRSELGLTGSIGLSHNKFLAKIASDLDKPHGFSVIGKAETESFLHDKPVRLIWGVGSAAQASLDKAGIRSFADLKRWDKQDLIARFGAMGDRLWHLARGIDARRVTAHEPMKSISNETTFNDDTADPDILDGHLWRMAEKVSDRAKAKDMAGRVVTLKLKRANHSTLTRRVSLHSPTQMADTIYRTARALFDQVGNEGPYRLLGCGISDLTNADKADTEGDLLDPNKTKRTQAERATDKIRSRFGPDAIVKGRALR</sequence>
<dbReference type="Gene3D" id="3.30.70.270">
    <property type="match status" value="1"/>
</dbReference>
<evidence type="ECO:0000256" key="5">
    <source>
        <dbReference type="ARBA" id="ARBA00022490"/>
    </source>
</evidence>
<evidence type="ECO:0000256" key="18">
    <source>
        <dbReference type="SAM" id="MobiDB-lite"/>
    </source>
</evidence>
<keyword evidence="9 17" id="KW-0479">Metal-binding</keyword>
<dbReference type="Pfam" id="PF00817">
    <property type="entry name" value="IMS"/>
    <property type="match status" value="1"/>
</dbReference>
<keyword evidence="7 17" id="KW-0548">Nucleotidyltransferase</keyword>